<dbReference type="OrthoDB" id="9790048at2"/>
<dbReference type="InterPro" id="IPR050811">
    <property type="entry name" value="Phosphate_ABC_transporter"/>
</dbReference>
<evidence type="ECO:0000313" key="5">
    <source>
        <dbReference type="Proteomes" id="UP000319931"/>
    </source>
</evidence>
<dbReference type="PROSITE" id="PS51257">
    <property type="entry name" value="PROKAR_LIPOPROTEIN"/>
    <property type="match status" value="1"/>
</dbReference>
<dbReference type="InterPro" id="IPR024370">
    <property type="entry name" value="PBP_domain"/>
</dbReference>
<reference evidence="4 5" key="1">
    <citation type="journal article" date="2019" name="Environ. Microbiol.">
        <title>Species interactions and distinct microbial communities in high Arctic permafrost affected cryosols are associated with the CH4 and CO2 gas fluxes.</title>
        <authorList>
            <person name="Altshuler I."/>
            <person name="Hamel J."/>
            <person name="Turney S."/>
            <person name="Magnuson E."/>
            <person name="Levesque R."/>
            <person name="Greer C."/>
            <person name="Whyte L.G."/>
        </authorList>
    </citation>
    <scope>NUCLEOTIDE SEQUENCE [LARGE SCALE GENOMIC DNA]</scope>
    <source>
        <strain evidence="4 5">E6.1</strain>
    </source>
</reference>
<feature type="signal peptide" evidence="2">
    <location>
        <begin position="1"/>
        <end position="27"/>
    </location>
</feature>
<proteinExistence type="predicted"/>
<evidence type="ECO:0000256" key="2">
    <source>
        <dbReference type="SAM" id="SignalP"/>
    </source>
</evidence>
<name>A0A502FZE4_9SPHN</name>
<dbReference type="PANTHER" id="PTHR30570:SF1">
    <property type="entry name" value="PHOSPHATE-BINDING PROTEIN PSTS"/>
    <property type="match status" value="1"/>
</dbReference>
<dbReference type="AlphaFoldDB" id="A0A502FZE4"/>
<organism evidence="4 5">
    <name type="scientific">Sphingomonas glacialis</name>
    <dbReference type="NCBI Taxonomy" id="658225"/>
    <lineage>
        <taxon>Bacteria</taxon>
        <taxon>Pseudomonadati</taxon>
        <taxon>Pseudomonadota</taxon>
        <taxon>Alphaproteobacteria</taxon>
        <taxon>Sphingomonadales</taxon>
        <taxon>Sphingomonadaceae</taxon>
        <taxon>Sphingomonas</taxon>
    </lineage>
</organism>
<sequence>MNRKRAIIALAACGAAALALSACQDQANGGGAGSRDHITVVGSSTVFPFTTIVAEQLINKTPGMKSPAIESTGTGGGMKLFCAGVGAAHPDIEDASRRMKASEYRLCKDNGVDAILEVQVGLDGVAFAESKNGPKLQLTAVDLYKALAASPMGQPNTAKTWKDVNPALPAIPIQVYGPPSTSGTRDALAELILAKGCDAINPALAEKKENDAAGYAKSCTAIREDGAYIDAGENDNLIVQKLQSNPNAIGIFGYSYLEQNKDKLNGVPINGVEPTYETIARGAYPGSRPLYLYVKKAHLTAIKGLREFLAVYAQSWDPKGPLVAKGLIAAPDDVRKRSAQIIKAEATLDPSKLL</sequence>
<accession>A0A502FZE4</accession>
<comment type="caution">
    <text evidence="4">The sequence shown here is derived from an EMBL/GenBank/DDBJ whole genome shotgun (WGS) entry which is preliminary data.</text>
</comment>
<protein>
    <submittedName>
        <fullName evidence="4">Phosphate ABC transporter substrate-binding protein</fullName>
    </submittedName>
</protein>
<keyword evidence="1 2" id="KW-0732">Signal</keyword>
<feature type="chain" id="PRO_5021198110" evidence="2">
    <location>
        <begin position="28"/>
        <end position="354"/>
    </location>
</feature>
<dbReference type="Gene3D" id="3.40.190.10">
    <property type="entry name" value="Periplasmic binding protein-like II"/>
    <property type="match status" value="2"/>
</dbReference>
<feature type="domain" description="PBP" evidence="3">
    <location>
        <begin position="31"/>
        <end position="311"/>
    </location>
</feature>
<evidence type="ECO:0000256" key="1">
    <source>
        <dbReference type="ARBA" id="ARBA00022729"/>
    </source>
</evidence>
<keyword evidence="5" id="KW-1185">Reference proteome</keyword>
<gene>
    <name evidence="4" type="ORF">EAH76_07110</name>
</gene>
<dbReference type="EMBL" id="RCZC01000002">
    <property type="protein sequence ID" value="TPG54426.1"/>
    <property type="molecule type" value="Genomic_DNA"/>
</dbReference>
<dbReference type="SUPFAM" id="SSF53850">
    <property type="entry name" value="Periplasmic binding protein-like II"/>
    <property type="match status" value="1"/>
</dbReference>
<dbReference type="PANTHER" id="PTHR30570">
    <property type="entry name" value="PERIPLASMIC PHOSPHATE BINDING COMPONENT OF PHOSPHATE ABC TRANSPORTER"/>
    <property type="match status" value="1"/>
</dbReference>
<evidence type="ECO:0000313" key="4">
    <source>
        <dbReference type="EMBL" id="TPG54426.1"/>
    </source>
</evidence>
<dbReference type="Proteomes" id="UP000319931">
    <property type="component" value="Unassembled WGS sequence"/>
</dbReference>
<evidence type="ECO:0000259" key="3">
    <source>
        <dbReference type="Pfam" id="PF12849"/>
    </source>
</evidence>
<dbReference type="Pfam" id="PF12849">
    <property type="entry name" value="PBP_like_2"/>
    <property type="match status" value="1"/>
</dbReference>
<dbReference type="RefSeq" id="WP_140849513.1">
    <property type="nucleotide sequence ID" value="NZ_RCZC01000002.1"/>
</dbReference>